<dbReference type="InterPro" id="IPR041714">
    <property type="entry name" value="VKOR_Actinobacteria"/>
</dbReference>
<evidence type="ECO:0000256" key="1">
    <source>
        <dbReference type="ARBA" id="ARBA00004141"/>
    </source>
</evidence>
<comment type="similarity">
    <text evidence="2">Belongs to the VKOR family.</text>
</comment>
<evidence type="ECO:0000256" key="5">
    <source>
        <dbReference type="ARBA" id="ARBA00022989"/>
    </source>
</evidence>
<sequence length="212" mass="22537">MAATEIRGPGTEGLSALPVSQRARAWLLSVGGLVGFVAAFVLTVERFKLAENPSYVPSCSINPVLSCGSVMATPQAALFGFPNPLIGIAAFAVSTTLGVLLLAGVRLPRSVELGHLVGITLGTVFIGWLITQSLYEIGALCPYCMVVWAVMIATFWTALADALDRRVLPVPETLAPVARAVVEFRVLLTVLSYVAVVAMIGVRFWSYWSGLL</sequence>
<keyword evidence="7 10" id="KW-0472">Membrane</keyword>
<comment type="subcellular location">
    <subcellularLocation>
        <location evidence="1">Membrane</location>
        <topology evidence="1">Multi-pass membrane protein</topology>
    </subcellularLocation>
</comment>
<feature type="transmembrane region" description="Helical" evidence="10">
    <location>
        <begin position="186"/>
        <end position="208"/>
    </location>
</feature>
<evidence type="ECO:0000256" key="8">
    <source>
        <dbReference type="ARBA" id="ARBA00023157"/>
    </source>
</evidence>
<keyword evidence="4" id="KW-0874">Quinone</keyword>
<evidence type="ECO:0000313" key="13">
    <source>
        <dbReference type="Proteomes" id="UP001589748"/>
    </source>
</evidence>
<evidence type="ECO:0000256" key="6">
    <source>
        <dbReference type="ARBA" id="ARBA00023002"/>
    </source>
</evidence>
<proteinExistence type="inferred from homology"/>
<dbReference type="Pfam" id="PF07884">
    <property type="entry name" value="VKOR"/>
    <property type="match status" value="1"/>
</dbReference>
<dbReference type="EMBL" id="JBHMDM010000001">
    <property type="protein sequence ID" value="MFB9375502.1"/>
    <property type="molecule type" value="Genomic_DNA"/>
</dbReference>
<evidence type="ECO:0000256" key="2">
    <source>
        <dbReference type="ARBA" id="ARBA00006214"/>
    </source>
</evidence>
<dbReference type="SMART" id="SM00756">
    <property type="entry name" value="VKc"/>
    <property type="match status" value="1"/>
</dbReference>
<evidence type="ECO:0000259" key="11">
    <source>
        <dbReference type="SMART" id="SM00756"/>
    </source>
</evidence>
<feature type="transmembrane region" description="Helical" evidence="10">
    <location>
        <begin position="112"/>
        <end position="131"/>
    </location>
</feature>
<dbReference type="Proteomes" id="UP001589748">
    <property type="component" value="Unassembled WGS sequence"/>
</dbReference>
<evidence type="ECO:0000256" key="9">
    <source>
        <dbReference type="ARBA" id="ARBA00023284"/>
    </source>
</evidence>
<organism evidence="12 13">
    <name type="scientific">Kineococcus gynurae</name>
    <dbReference type="NCBI Taxonomy" id="452979"/>
    <lineage>
        <taxon>Bacteria</taxon>
        <taxon>Bacillati</taxon>
        <taxon>Actinomycetota</taxon>
        <taxon>Actinomycetes</taxon>
        <taxon>Kineosporiales</taxon>
        <taxon>Kineosporiaceae</taxon>
        <taxon>Kineococcus</taxon>
    </lineage>
</organism>
<protein>
    <submittedName>
        <fullName evidence="12">Vitamin K epoxide reductase family protein</fullName>
    </submittedName>
</protein>
<dbReference type="InterPro" id="IPR038354">
    <property type="entry name" value="VKOR_sf"/>
</dbReference>
<dbReference type="Gene3D" id="1.20.1440.130">
    <property type="entry name" value="VKOR domain"/>
    <property type="match status" value="1"/>
</dbReference>
<evidence type="ECO:0000256" key="10">
    <source>
        <dbReference type="SAM" id="Phobius"/>
    </source>
</evidence>
<accession>A0ABV5LN75</accession>
<feature type="transmembrane region" description="Helical" evidence="10">
    <location>
        <begin position="85"/>
        <end position="105"/>
    </location>
</feature>
<keyword evidence="8" id="KW-1015">Disulfide bond</keyword>
<evidence type="ECO:0000256" key="3">
    <source>
        <dbReference type="ARBA" id="ARBA00022692"/>
    </source>
</evidence>
<evidence type="ECO:0000313" key="12">
    <source>
        <dbReference type="EMBL" id="MFB9375502.1"/>
    </source>
</evidence>
<feature type="domain" description="Vitamin K epoxide reductase" evidence="11">
    <location>
        <begin position="21"/>
        <end position="162"/>
    </location>
</feature>
<keyword evidence="6" id="KW-0560">Oxidoreductase</keyword>
<keyword evidence="9" id="KW-0676">Redox-active center</keyword>
<feature type="transmembrane region" description="Helical" evidence="10">
    <location>
        <begin position="137"/>
        <end position="159"/>
    </location>
</feature>
<name>A0ABV5LN75_9ACTN</name>
<keyword evidence="13" id="KW-1185">Reference proteome</keyword>
<keyword evidence="3 10" id="KW-0812">Transmembrane</keyword>
<reference evidence="12 13" key="1">
    <citation type="submission" date="2024-09" db="EMBL/GenBank/DDBJ databases">
        <authorList>
            <person name="Sun Q."/>
            <person name="Mori K."/>
        </authorList>
    </citation>
    <scope>NUCLEOTIDE SEQUENCE [LARGE SCALE GENOMIC DNA]</scope>
    <source>
        <strain evidence="12 13">TISTR 1856</strain>
    </source>
</reference>
<gene>
    <name evidence="12" type="ORF">ACFFVI_00830</name>
</gene>
<dbReference type="RefSeq" id="WP_380136224.1">
    <property type="nucleotide sequence ID" value="NZ_JBHLUI010000006.1"/>
</dbReference>
<keyword evidence="5 10" id="KW-1133">Transmembrane helix</keyword>
<feature type="transmembrane region" description="Helical" evidence="10">
    <location>
        <begin position="25"/>
        <end position="44"/>
    </location>
</feature>
<evidence type="ECO:0000256" key="7">
    <source>
        <dbReference type="ARBA" id="ARBA00023136"/>
    </source>
</evidence>
<dbReference type="InterPro" id="IPR012932">
    <property type="entry name" value="VKOR"/>
</dbReference>
<dbReference type="CDD" id="cd12922">
    <property type="entry name" value="VKOR_5"/>
    <property type="match status" value="1"/>
</dbReference>
<comment type="caution">
    <text evidence="12">The sequence shown here is derived from an EMBL/GenBank/DDBJ whole genome shotgun (WGS) entry which is preliminary data.</text>
</comment>
<evidence type="ECO:0000256" key="4">
    <source>
        <dbReference type="ARBA" id="ARBA00022719"/>
    </source>
</evidence>